<proteinExistence type="predicted"/>
<gene>
    <name evidence="1" type="ORF">O1611_g5531</name>
</gene>
<evidence type="ECO:0000313" key="2">
    <source>
        <dbReference type="Proteomes" id="UP001153332"/>
    </source>
</evidence>
<dbReference type="EMBL" id="JAPUUL010001186">
    <property type="protein sequence ID" value="KAJ8128105.1"/>
    <property type="molecule type" value="Genomic_DNA"/>
</dbReference>
<protein>
    <submittedName>
        <fullName evidence="1">Uncharacterized protein</fullName>
    </submittedName>
</protein>
<sequence>MAHHQFTGWAQTWHDDTNTTNRLLAIRNFGKAMLDPAKWKQSWVDGGGTSGILHLLSLASVTEVKAFCYAVRASNRRGRKSGEREGAVEELVMALLPQQYPSTELRTRDKRPLQKFYGHMLRGCSSDFVESVLEAQDKSNPLFQKLNLKKLISTHGDMLKRRLTNYLVHEGPQLPESEMDIIFRAFVFREPPYPGTQPHMSASMQFALELLHARLTLKCTAERWPREVSEIEVLMSVYRRLARRSRSADKISLIKLGLQLIELRPDSKLSWDAGVLWTAVINLWKRHPSRYEDLLSQGIRLGLRGSNTILAAIATRWKEDPDQYEQLLVQSLLQELGGSAKKISEGYIKTIGGMPRTELGSELRWRLLRLYCQYVPEKGIDIETSSDFKCLANQEWSFEVVDKIERERATPFLTRLYEFNPNFDFLLPPTPNRSIYSMRKVPRRNFNVELLLTAYRQGDADVQRKARDEVDQLRKKAATSREQEDRALYAKASAHYAIATGDLEVYAETVLWQQRFVRDPLTVQSIFTRDAILTSEGIALLSGINLPPGEDTTLSIISQRLKIANQILKSFDEARRMAMKEPSYKQSSWAALQSLYGDVYHERVSRAKKVKLQPDESDLDMFHIIWEGTADLVHSIGSDFLSQVSGAVINLLDGFSGPSLIAASEILLDAAAKWGKKEGRNKDQETISATMENLTYRVVSKLAYSDTPMLARDLIRRVIIEHPEASSWHRQFLSISYMRDLPAQAAKTMLLSFSAAIGEKLEEQSYVKVGDEEPAKSAPPRSLIKVSTVKYLAQLLNDADFISPDSAIEVLIELFKSATHIDVRIATLDSLFSTLSAILADSGEKWRSHPMVERILTTLDSIIPIAGDVNERRPISTTDWAEAKEKTTIPATSDNSTIPPLFEMILNVTAGKQFLGLKKLQGDLFSRLLLPTLHHSQEQHRQWFSLFLNKHSPALNADILPRVPITPRIWHYMLNHLGHILPSTIIDEYNQFIRLRLRMPKDIKDLNKALQDNATLRNDASVSHWLSIFGDPGQSRCWHGEINSILDLVVAPIEKATPVIHLMSIVVSQASVLLDDYENHIDKWSHLVTSLGPTRMRPSLSGQGGNSYNEEMEKAWAYWHEATSSLAQRLIALIQQNAASSAARDNAVLPSTFPLRLWCLPYPDPRATHQDTGFRHLAVALERCLSSFLESGEGEVLLWTTLVDDTYTTLASMYTSTTNCLYAAVHVGDLDLLGVDTHGAAVGGALSQRGVLRKLKVNGKGKEEKKEKDSAAEAERVRFGELVKGLRAVMERWGRPGGQAPCRDMFLRWKGENEATWEDIRSWGSIREEA</sequence>
<dbReference type="Proteomes" id="UP001153332">
    <property type="component" value="Unassembled WGS sequence"/>
</dbReference>
<accession>A0ACC2JKQ9</accession>
<comment type="caution">
    <text evidence="1">The sequence shown here is derived from an EMBL/GenBank/DDBJ whole genome shotgun (WGS) entry which is preliminary data.</text>
</comment>
<keyword evidence="2" id="KW-1185">Reference proteome</keyword>
<reference evidence="1" key="1">
    <citation type="submission" date="2022-12" db="EMBL/GenBank/DDBJ databases">
        <title>Genome Sequence of Lasiodiplodia mahajangana.</title>
        <authorList>
            <person name="Buettner E."/>
        </authorList>
    </citation>
    <scope>NUCLEOTIDE SEQUENCE</scope>
    <source>
        <strain evidence="1">VT137</strain>
    </source>
</reference>
<evidence type="ECO:0000313" key="1">
    <source>
        <dbReference type="EMBL" id="KAJ8128105.1"/>
    </source>
</evidence>
<organism evidence="1 2">
    <name type="scientific">Lasiodiplodia mahajangana</name>
    <dbReference type="NCBI Taxonomy" id="1108764"/>
    <lineage>
        <taxon>Eukaryota</taxon>
        <taxon>Fungi</taxon>
        <taxon>Dikarya</taxon>
        <taxon>Ascomycota</taxon>
        <taxon>Pezizomycotina</taxon>
        <taxon>Dothideomycetes</taxon>
        <taxon>Dothideomycetes incertae sedis</taxon>
        <taxon>Botryosphaeriales</taxon>
        <taxon>Botryosphaeriaceae</taxon>
        <taxon>Lasiodiplodia</taxon>
    </lineage>
</organism>
<name>A0ACC2JKQ9_9PEZI</name>